<protein>
    <submittedName>
        <fullName evidence="2">Uncharacterized protein</fullName>
    </submittedName>
</protein>
<evidence type="ECO:0000256" key="1">
    <source>
        <dbReference type="SAM" id="MobiDB-lite"/>
    </source>
</evidence>
<gene>
    <name evidence="2" type="ORF">CFX1CAM_1864</name>
</gene>
<evidence type="ECO:0000313" key="3">
    <source>
        <dbReference type="Proteomes" id="UP000195514"/>
    </source>
</evidence>
<dbReference type="Proteomes" id="UP000195514">
    <property type="component" value="Chromosome I"/>
</dbReference>
<dbReference type="KEGG" id="abat:CFX1CAM_1864"/>
<feature type="region of interest" description="Disordered" evidence="1">
    <location>
        <begin position="13"/>
        <end position="32"/>
    </location>
</feature>
<sequence length="32" mass="3318">MSLFAASYVDAMRKNNADPTPSPSPCLGEGSC</sequence>
<dbReference type="EMBL" id="LT859958">
    <property type="protein sequence ID" value="SMX54929.1"/>
    <property type="molecule type" value="Genomic_DNA"/>
</dbReference>
<organism evidence="2 3">
    <name type="scientific">Candidatus Brevifilum fermentans</name>
    <dbReference type="NCBI Taxonomy" id="1986204"/>
    <lineage>
        <taxon>Bacteria</taxon>
        <taxon>Bacillati</taxon>
        <taxon>Chloroflexota</taxon>
        <taxon>Anaerolineae</taxon>
        <taxon>Anaerolineales</taxon>
        <taxon>Anaerolineaceae</taxon>
        <taxon>Candidatus Brevifilum</taxon>
    </lineage>
</organism>
<evidence type="ECO:0000313" key="2">
    <source>
        <dbReference type="EMBL" id="SMX54929.1"/>
    </source>
</evidence>
<reference evidence="3" key="1">
    <citation type="submission" date="2017-05" db="EMBL/GenBank/DDBJ databases">
        <authorList>
            <person name="Kirkegaard R."/>
            <person name="Mcilroy J S."/>
        </authorList>
    </citation>
    <scope>NUCLEOTIDE SEQUENCE [LARGE SCALE GENOMIC DNA]</scope>
</reference>
<dbReference type="AlphaFoldDB" id="A0A1Y6K8L4"/>
<name>A0A1Y6K8L4_9CHLR</name>
<keyword evidence="3" id="KW-1185">Reference proteome</keyword>
<accession>A0A1Y6K8L4</accession>
<proteinExistence type="predicted"/>